<dbReference type="AlphaFoldDB" id="A0A1M3THD3"/>
<dbReference type="OrthoDB" id="4499271at2759"/>
<dbReference type="Proteomes" id="UP000184063">
    <property type="component" value="Unassembled WGS sequence"/>
</dbReference>
<gene>
    <name evidence="1" type="ORF">ASPFODRAFT_190173</name>
</gene>
<evidence type="ECO:0000313" key="1">
    <source>
        <dbReference type="EMBL" id="OJZ86123.1"/>
    </source>
</evidence>
<protein>
    <submittedName>
        <fullName evidence="1">Uncharacterized protein</fullName>
    </submittedName>
</protein>
<dbReference type="EMBL" id="KV878242">
    <property type="protein sequence ID" value="OJZ86123.1"/>
    <property type="molecule type" value="Genomic_DNA"/>
</dbReference>
<proteinExistence type="predicted"/>
<sequence>MATPALVPAPALPPDLSFSVPNPAKFSASPKQELRRYVAWLLREAEVPAFLWGPEVTRIYGSNTDFEYSMWAVKDEAMKKAVQVLNEAGLRPCKKGRRCAKHRSLPFPDQHYHKVLKHFNTHVSHGVYLYRKSRFFPHFPDPPLVDPKPDDRYYMLSSDKRLPDWSYSCVQVQRMSKDGYPVIIPTPARYLEAVCLQSVRHYEVQDGSDFWNEERYAMIHILEDRFTDTLKLDDLDEPWHEYGKLNIDRGYGDRAGDYGGQKYRLFLYLDMKKKGQLPPPETKARNRWLRPIPDLAREWGLPLDLLD</sequence>
<name>A0A1M3THD3_ASPLC</name>
<reference evidence="2" key="1">
    <citation type="journal article" date="2017" name="Genome Biol.">
        <title>Comparative genomics reveals high biological diversity and specific adaptations in the industrially and medically important fungal genus Aspergillus.</title>
        <authorList>
            <person name="de Vries R.P."/>
            <person name="Riley R."/>
            <person name="Wiebenga A."/>
            <person name="Aguilar-Osorio G."/>
            <person name="Amillis S."/>
            <person name="Uchima C.A."/>
            <person name="Anderluh G."/>
            <person name="Asadollahi M."/>
            <person name="Askin M."/>
            <person name="Barry K."/>
            <person name="Battaglia E."/>
            <person name="Bayram O."/>
            <person name="Benocci T."/>
            <person name="Braus-Stromeyer S.A."/>
            <person name="Caldana C."/>
            <person name="Canovas D."/>
            <person name="Cerqueira G.C."/>
            <person name="Chen F."/>
            <person name="Chen W."/>
            <person name="Choi C."/>
            <person name="Clum A."/>
            <person name="Dos Santos R.A."/>
            <person name="Damasio A.R."/>
            <person name="Diallinas G."/>
            <person name="Emri T."/>
            <person name="Fekete E."/>
            <person name="Flipphi M."/>
            <person name="Freyberg S."/>
            <person name="Gallo A."/>
            <person name="Gournas C."/>
            <person name="Habgood R."/>
            <person name="Hainaut M."/>
            <person name="Harispe M.L."/>
            <person name="Henrissat B."/>
            <person name="Hilden K.S."/>
            <person name="Hope R."/>
            <person name="Hossain A."/>
            <person name="Karabika E."/>
            <person name="Karaffa L."/>
            <person name="Karanyi Z."/>
            <person name="Krasevec N."/>
            <person name="Kuo A."/>
            <person name="Kusch H."/>
            <person name="LaButti K."/>
            <person name="Lagendijk E.L."/>
            <person name="Lapidus A."/>
            <person name="Levasseur A."/>
            <person name="Lindquist E."/>
            <person name="Lipzen A."/>
            <person name="Logrieco A.F."/>
            <person name="MacCabe A."/>
            <person name="Maekelae M.R."/>
            <person name="Malavazi I."/>
            <person name="Melin P."/>
            <person name="Meyer V."/>
            <person name="Mielnichuk N."/>
            <person name="Miskei M."/>
            <person name="Molnar A.P."/>
            <person name="Mule G."/>
            <person name="Ngan C.Y."/>
            <person name="Orejas M."/>
            <person name="Orosz E."/>
            <person name="Ouedraogo J.P."/>
            <person name="Overkamp K.M."/>
            <person name="Park H.-S."/>
            <person name="Perrone G."/>
            <person name="Piumi F."/>
            <person name="Punt P.J."/>
            <person name="Ram A.F."/>
            <person name="Ramon A."/>
            <person name="Rauscher S."/>
            <person name="Record E."/>
            <person name="Riano-Pachon D.M."/>
            <person name="Robert V."/>
            <person name="Roehrig J."/>
            <person name="Ruller R."/>
            <person name="Salamov A."/>
            <person name="Salih N.S."/>
            <person name="Samson R.A."/>
            <person name="Sandor E."/>
            <person name="Sanguinetti M."/>
            <person name="Schuetze T."/>
            <person name="Sepcic K."/>
            <person name="Shelest E."/>
            <person name="Sherlock G."/>
            <person name="Sophianopoulou V."/>
            <person name="Squina F.M."/>
            <person name="Sun H."/>
            <person name="Susca A."/>
            <person name="Todd R.B."/>
            <person name="Tsang A."/>
            <person name="Unkles S.E."/>
            <person name="van de Wiele N."/>
            <person name="van Rossen-Uffink D."/>
            <person name="Oliveira J.V."/>
            <person name="Vesth T.C."/>
            <person name="Visser J."/>
            <person name="Yu J.-H."/>
            <person name="Zhou M."/>
            <person name="Andersen M.R."/>
            <person name="Archer D.B."/>
            <person name="Baker S.E."/>
            <person name="Benoit I."/>
            <person name="Brakhage A.A."/>
            <person name="Braus G.H."/>
            <person name="Fischer R."/>
            <person name="Frisvad J.C."/>
            <person name="Goldman G.H."/>
            <person name="Houbraken J."/>
            <person name="Oakley B."/>
            <person name="Pocsi I."/>
            <person name="Scazzocchio C."/>
            <person name="Seiboth B."/>
            <person name="vanKuyk P.A."/>
            <person name="Wortman J."/>
            <person name="Dyer P.S."/>
            <person name="Grigoriev I.V."/>
        </authorList>
    </citation>
    <scope>NUCLEOTIDE SEQUENCE [LARGE SCALE GENOMIC DNA]</scope>
    <source>
        <strain evidence="2">CBS 106.47</strain>
    </source>
</reference>
<accession>A0A1M3THD3</accession>
<dbReference type="VEuPathDB" id="FungiDB:ASPFODRAFT_190173"/>
<evidence type="ECO:0000313" key="2">
    <source>
        <dbReference type="Proteomes" id="UP000184063"/>
    </source>
</evidence>
<organism evidence="1 2">
    <name type="scientific">Aspergillus luchuensis (strain CBS 106.47)</name>
    <dbReference type="NCBI Taxonomy" id="1137211"/>
    <lineage>
        <taxon>Eukaryota</taxon>
        <taxon>Fungi</taxon>
        <taxon>Dikarya</taxon>
        <taxon>Ascomycota</taxon>
        <taxon>Pezizomycotina</taxon>
        <taxon>Eurotiomycetes</taxon>
        <taxon>Eurotiomycetidae</taxon>
        <taxon>Eurotiales</taxon>
        <taxon>Aspergillaceae</taxon>
        <taxon>Aspergillus</taxon>
        <taxon>Aspergillus subgen. Circumdati</taxon>
    </lineage>
</organism>